<dbReference type="EMBL" id="UINC01190203">
    <property type="protein sequence ID" value="SVE04239.1"/>
    <property type="molecule type" value="Genomic_DNA"/>
</dbReference>
<organism evidence="1">
    <name type="scientific">marine metagenome</name>
    <dbReference type="NCBI Taxonomy" id="408172"/>
    <lineage>
        <taxon>unclassified sequences</taxon>
        <taxon>metagenomes</taxon>
        <taxon>ecological metagenomes</taxon>
    </lineage>
</organism>
<feature type="non-terminal residue" evidence="1">
    <location>
        <position position="26"/>
    </location>
</feature>
<dbReference type="AlphaFoldDB" id="A0A383A9J2"/>
<evidence type="ECO:0000313" key="1">
    <source>
        <dbReference type="EMBL" id="SVE04239.1"/>
    </source>
</evidence>
<sequence length="26" mass="2964">SHNARPEGRWRECLQARGLVSSLDLL</sequence>
<accession>A0A383A9J2</accession>
<proteinExistence type="predicted"/>
<name>A0A383A9J2_9ZZZZ</name>
<feature type="non-terminal residue" evidence="1">
    <location>
        <position position="1"/>
    </location>
</feature>
<reference evidence="1" key="1">
    <citation type="submission" date="2018-05" db="EMBL/GenBank/DDBJ databases">
        <authorList>
            <person name="Lanie J.A."/>
            <person name="Ng W.-L."/>
            <person name="Kazmierczak K.M."/>
            <person name="Andrzejewski T.M."/>
            <person name="Davidsen T.M."/>
            <person name="Wayne K.J."/>
            <person name="Tettelin H."/>
            <person name="Glass J.I."/>
            <person name="Rusch D."/>
            <person name="Podicherti R."/>
            <person name="Tsui H.-C.T."/>
            <person name="Winkler M.E."/>
        </authorList>
    </citation>
    <scope>NUCLEOTIDE SEQUENCE</scope>
</reference>
<protein>
    <submittedName>
        <fullName evidence="1">Uncharacterized protein</fullName>
    </submittedName>
</protein>
<gene>
    <name evidence="1" type="ORF">METZ01_LOCUS457093</name>
</gene>